<evidence type="ECO:0000313" key="2">
    <source>
        <dbReference type="EMBL" id="VAH30763.1"/>
    </source>
</evidence>
<organism evidence="2 3">
    <name type="scientific">Triticum turgidum subsp. durum</name>
    <name type="common">Durum wheat</name>
    <name type="synonym">Triticum durum</name>
    <dbReference type="NCBI Taxonomy" id="4567"/>
    <lineage>
        <taxon>Eukaryota</taxon>
        <taxon>Viridiplantae</taxon>
        <taxon>Streptophyta</taxon>
        <taxon>Embryophyta</taxon>
        <taxon>Tracheophyta</taxon>
        <taxon>Spermatophyta</taxon>
        <taxon>Magnoliopsida</taxon>
        <taxon>Liliopsida</taxon>
        <taxon>Poales</taxon>
        <taxon>Poaceae</taxon>
        <taxon>BOP clade</taxon>
        <taxon>Pooideae</taxon>
        <taxon>Triticodae</taxon>
        <taxon>Triticeae</taxon>
        <taxon>Triticinae</taxon>
        <taxon>Triticum</taxon>
    </lineage>
</organism>
<keyword evidence="3" id="KW-1185">Reference proteome</keyword>
<sequence length="85" mass="8989">MDGKKKPTAATGSSIVDDLFGPKDGAASSSAGYFSTVFPTPSGASRKRETRRSRKNQAQQPSPPPPTPPPDACFLFFLEQAGHLP</sequence>
<dbReference type="AlphaFoldDB" id="A0A9R1NTB5"/>
<accession>A0A9R1NTB5</accession>
<name>A0A9R1NTB5_TRITD</name>
<dbReference type="EMBL" id="LT934113">
    <property type="protein sequence ID" value="VAH30763.1"/>
    <property type="molecule type" value="Genomic_DNA"/>
</dbReference>
<reference evidence="2 3" key="1">
    <citation type="submission" date="2017-09" db="EMBL/GenBank/DDBJ databases">
        <authorList>
            <consortium name="International Durum Wheat Genome Sequencing Consortium (IDWGSC)"/>
            <person name="Milanesi L."/>
        </authorList>
    </citation>
    <scope>NUCLEOTIDE SEQUENCE [LARGE SCALE GENOMIC DNA]</scope>
    <source>
        <strain evidence="3">cv. Svevo</strain>
    </source>
</reference>
<feature type="compositionally biased region" description="Polar residues" evidence="1">
    <location>
        <begin position="27"/>
        <end position="43"/>
    </location>
</feature>
<evidence type="ECO:0000256" key="1">
    <source>
        <dbReference type="SAM" id="MobiDB-lite"/>
    </source>
</evidence>
<feature type="region of interest" description="Disordered" evidence="1">
    <location>
        <begin position="1"/>
        <end position="73"/>
    </location>
</feature>
<evidence type="ECO:0000313" key="3">
    <source>
        <dbReference type="Proteomes" id="UP000324705"/>
    </source>
</evidence>
<gene>
    <name evidence="2" type="ORF">TRITD_2Av1G140280</name>
</gene>
<proteinExistence type="predicted"/>
<feature type="compositionally biased region" description="Pro residues" evidence="1">
    <location>
        <begin position="61"/>
        <end position="71"/>
    </location>
</feature>
<dbReference type="Gramene" id="TRITD2Av1G140280.1">
    <property type="protein sequence ID" value="TRITD2Av1G140280.1"/>
    <property type="gene ID" value="TRITD2Av1G140280"/>
</dbReference>
<protein>
    <submittedName>
        <fullName evidence="2">Uncharacterized protein</fullName>
    </submittedName>
</protein>
<dbReference type="Proteomes" id="UP000324705">
    <property type="component" value="Chromosome 2A"/>
</dbReference>